<evidence type="ECO:0000256" key="1">
    <source>
        <dbReference type="ARBA" id="ARBA00004123"/>
    </source>
</evidence>
<dbReference type="EnsemblMetazoa" id="XM_022793020">
    <property type="protein sequence ID" value="XP_022648755"/>
    <property type="gene ID" value="LOC111245127"/>
</dbReference>
<dbReference type="PANTHER" id="PTHR12687">
    <property type="entry name" value="NUCLEOLAR COMPLEX 2 AND RAD4-RELATED"/>
    <property type="match status" value="1"/>
</dbReference>
<feature type="compositionally biased region" description="Basic and acidic residues" evidence="4">
    <location>
        <begin position="693"/>
        <end position="716"/>
    </location>
</feature>
<dbReference type="GO" id="GO:0005730">
    <property type="term" value="C:nucleolus"/>
    <property type="evidence" value="ECO:0007669"/>
    <property type="project" value="TreeGrafter"/>
</dbReference>
<dbReference type="GO" id="GO:0030691">
    <property type="term" value="C:Noc2p-Noc3p complex"/>
    <property type="evidence" value="ECO:0007669"/>
    <property type="project" value="TreeGrafter"/>
</dbReference>
<dbReference type="AlphaFoldDB" id="A0A7M7J9M2"/>
<dbReference type="GO" id="GO:0042273">
    <property type="term" value="P:ribosomal large subunit biogenesis"/>
    <property type="evidence" value="ECO:0007669"/>
    <property type="project" value="TreeGrafter"/>
</dbReference>
<evidence type="ECO:0008006" key="7">
    <source>
        <dbReference type="Google" id="ProtNLM"/>
    </source>
</evidence>
<dbReference type="OMA" id="HYGHEAS"/>
<feature type="compositionally biased region" description="Basic and acidic residues" evidence="4">
    <location>
        <begin position="65"/>
        <end position="81"/>
    </location>
</feature>
<accession>A0A7M7J9M2</accession>
<feature type="compositionally biased region" description="Basic and acidic residues" evidence="4">
    <location>
        <begin position="129"/>
        <end position="139"/>
    </location>
</feature>
<feature type="compositionally biased region" description="Acidic residues" evidence="4">
    <location>
        <begin position="725"/>
        <end position="734"/>
    </location>
</feature>
<dbReference type="Pfam" id="PF03715">
    <property type="entry name" value="Noc2"/>
    <property type="match status" value="1"/>
</dbReference>
<reference evidence="5" key="1">
    <citation type="submission" date="2021-01" db="UniProtKB">
        <authorList>
            <consortium name="EnsemblMetazoa"/>
        </authorList>
    </citation>
    <scope>IDENTIFICATION</scope>
</reference>
<dbReference type="OrthoDB" id="10266662at2759"/>
<proteinExistence type="inferred from homology"/>
<feature type="region of interest" description="Disordered" evidence="4">
    <location>
        <begin position="1"/>
        <end position="151"/>
    </location>
</feature>
<dbReference type="Proteomes" id="UP000594260">
    <property type="component" value="Unplaced"/>
</dbReference>
<dbReference type="GeneID" id="111245127"/>
<dbReference type="FunCoup" id="A0A7M7J9M2">
    <property type="interactions" value="1241"/>
</dbReference>
<dbReference type="InterPro" id="IPR005343">
    <property type="entry name" value="Noc2"/>
</dbReference>
<evidence type="ECO:0000313" key="6">
    <source>
        <dbReference type="Proteomes" id="UP000594260"/>
    </source>
</evidence>
<evidence type="ECO:0000256" key="4">
    <source>
        <dbReference type="SAM" id="MobiDB-lite"/>
    </source>
</evidence>
<name>A0A7M7J9M2_VARDE</name>
<dbReference type="GO" id="GO:0030690">
    <property type="term" value="C:Noc1p-Noc2p complex"/>
    <property type="evidence" value="ECO:0007669"/>
    <property type="project" value="TreeGrafter"/>
</dbReference>
<dbReference type="GO" id="GO:0000122">
    <property type="term" value="P:negative regulation of transcription by RNA polymerase II"/>
    <property type="evidence" value="ECO:0007669"/>
    <property type="project" value="TreeGrafter"/>
</dbReference>
<dbReference type="InterPro" id="IPR016024">
    <property type="entry name" value="ARM-type_fold"/>
</dbReference>
<dbReference type="RefSeq" id="XP_022648755.1">
    <property type="nucleotide sequence ID" value="XM_022793020.1"/>
</dbReference>
<sequence>MVSDMQTSRKRKAETSGRNEHEFDENSQMAHMSLAEFMKKGFSSDDDDDTKAQSGARSKAKKEKKLSTEHDRDTLSEESSTKRTTQKTGINGTKKTNGTKTSQAGRGQTKKQRFKVLKRQQATFATSHLSEKSDKHLDESVGLQGTDDDDIEDVESDDEVIAKPRVSVVQADSEDEALDQIELSDIGEDELIDMDTQIVTEKKLRSFLEHLRNKPNTNQIKRLTQMFNGAVCEASGDQNSAKQKYIIKGQRLFNAVVSACLQDLVPVVHKVMKLPPPSVPKDGSKMIDPTKGHLWRKVKNPITLYMADLLKLIGCITHQKLLLSLLRHVLLLLPFVRSRPQIEKRLLKTLSRLWSTGEESVRIVSFLCLIRLIRSGDDITFQEVLKAMYLSYIANSKFTSPQTWPLISFMRRSLVEAYALRPNVAYQHSFLYIRQLAITLRTAMTVKKKDSHKTVYNWQFVHSLLLWCHLLATIRIAAMQPLIYPVVQVSIGVLNLMPTEKYIPLRLHVIRGLIELSTDTQTFVPIMPMLVATLKQIRWNKKPKVASIKPMNLSCALRVSDKQSKESAFRDAVMESFQDMALGYLTGVSHLMSFPEIVIATVVELKRLKLGVVKHQTTLKQLLDKISENSRFINGKREQSGLALKELEKIAAYELQLRGETPLCLYQQKYQKLREERRRAANEDFIENYDSGEDQKNDNKKQSENKKNKNRTKADDENGQVKGIDDEDSEDSEEDKQGNLDPDLDTEEEGDNEIGFEIAEQDDDDED</sequence>
<organism evidence="5 6">
    <name type="scientific">Varroa destructor</name>
    <name type="common">Honeybee mite</name>
    <dbReference type="NCBI Taxonomy" id="109461"/>
    <lineage>
        <taxon>Eukaryota</taxon>
        <taxon>Metazoa</taxon>
        <taxon>Ecdysozoa</taxon>
        <taxon>Arthropoda</taxon>
        <taxon>Chelicerata</taxon>
        <taxon>Arachnida</taxon>
        <taxon>Acari</taxon>
        <taxon>Parasitiformes</taxon>
        <taxon>Mesostigmata</taxon>
        <taxon>Gamasina</taxon>
        <taxon>Dermanyssoidea</taxon>
        <taxon>Varroidae</taxon>
        <taxon>Varroa</taxon>
    </lineage>
</organism>
<feature type="compositionally biased region" description="Basic residues" evidence="4">
    <location>
        <begin position="108"/>
        <end position="118"/>
    </location>
</feature>
<dbReference type="InParanoid" id="A0A7M7J9M2"/>
<evidence type="ECO:0000256" key="2">
    <source>
        <dbReference type="ARBA" id="ARBA00005907"/>
    </source>
</evidence>
<feature type="region of interest" description="Disordered" evidence="4">
    <location>
        <begin position="684"/>
        <end position="767"/>
    </location>
</feature>
<evidence type="ECO:0000256" key="3">
    <source>
        <dbReference type="ARBA" id="ARBA00023242"/>
    </source>
</evidence>
<protein>
    <recommendedName>
        <fullName evidence="7">Nucleolar complex protein 2 homolog</fullName>
    </recommendedName>
</protein>
<dbReference type="CTD" id="35386"/>
<dbReference type="GO" id="GO:0003714">
    <property type="term" value="F:transcription corepressor activity"/>
    <property type="evidence" value="ECO:0007669"/>
    <property type="project" value="TreeGrafter"/>
</dbReference>
<comment type="similarity">
    <text evidence="2">Belongs to the NOC2 family.</text>
</comment>
<dbReference type="PANTHER" id="PTHR12687:SF4">
    <property type="entry name" value="NUCLEOLAR COMPLEX PROTEIN 2 HOMOLOG"/>
    <property type="match status" value="1"/>
</dbReference>
<feature type="compositionally biased region" description="Low complexity" evidence="4">
    <location>
        <begin position="86"/>
        <end position="101"/>
    </location>
</feature>
<keyword evidence="6" id="KW-1185">Reference proteome</keyword>
<dbReference type="SUPFAM" id="SSF48371">
    <property type="entry name" value="ARM repeat"/>
    <property type="match status" value="1"/>
</dbReference>
<dbReference type="GO" id="GO:0042393">
    <property type="term" value="F:histone binding"/>
    <property type="evidence" value="ECO:0007669"/>
    <property type="project" value="TreeGrafter"/>
</dbReference>
<dbReference type="GO" id="GO:0005654">
    <property type="term" value="C:nucleoplasm"/>
    <property type="evidence" value="ECO:0007669"/>
    <property type="project" value="TreeGrafter"/>
</dbReference>
<feature type="compositionally biased region" description="Acidic residues" evidence="4">
    <location>
        <begin position="742"/>
        <end position="767"/>
    </location>
</feature>
<dbReference type="KEGG" id="vde:111245127"/>
<evidence type="ECO:0000313" key="5">
    <source>
        <dbReference type="EnsemblMetazoa" id="XP_022648755"/>
    </source>
</evidence>
<comment type="subcellular location">
    <subcellularLocation>
        <location evidence="1">Nucleus</location>
    </subcellularLocation>
</comment>
<keyword evidence="3" id="KW-0539">Nucleus</keyword>